<dbReference type="Gene3D" id="2.60.120.40">
    <property type="match status" value="1"/>
</dbReference>
<dbReference type="InterPro" id="IPR001073">
    <property type="entry name" value="C1q_dom"/>
</dbReference>
<sequence>VILTFTVLLHLHKETVETTSPSQFIDDIKGYRSACKSIGWEPKKDCTAYDVVAFHANLKSHLTNTPINTTIKFENVRLNNGEGYDQATGMFTAPEDGVYSFAWSFLSKKGGTVYIAAVVDNVDHVYTCIHNQQSQYISTSGNLLYELNKGTRVWIRTLYSPATFIHGGFYTYFSGSKISSI</sequence>
<keyword evidence="2" id="KW-0964">Secreted</keyword>
<feature type="domain" description="C1q" evidence="3">
    <location>
        <begin position="47"/>
        <end position="181"/>
    </location>
</feature>
<dbReference type="Pfam" id="PF00386">
    <property type="entry name" value="C1q"/>
    <property type="match status" value="1"/>
</dbReference>
<evidence type="ECO:0000313" key="5">
    <source>
        <dbReference type="Proteomes" id="UP000005408"/>
    </source>
</evidence>
<keyword evidence="5" id="KW-1185">Reference proteome</keyword>
<dbReference type="PROSITE" id="PS50871">
    <property type="entry name" value="C1Q"/>
    <property type="match status" value="1"/>
</dbReference>
<dbReference type="PANTHER" id="PTHR15427:SF33">
    <property type="entry name" value="COLLAGEN IV NC1 DOMAIN-CONTAINING PROTEIN"/>
    <property type="match status" value="1"/>
</dbReference>
<dbReference type="PRINTS" id="PR00007">
    <property type="entry name" value="COMPLEMNTC1Q"/>
</dbReference>
<name>A0A8W8LW30_MAGGI</name>
<dbReference type="GO" id="GO:0005581">
    <property type="term" value="C:collagen trimer"/>
    <property type="evidence" value="ECO:0007669"/>
    <property type="project" value="UniProtKB-KW"/>
</dbReference>
<dbReference type="InterPro" id="IPR050392">
    <property type="entry name" value="Collagen/C1q_domain"/>
</dbReference>
<reference evidence="4" key="1">
    <citation type="submission" date="2022-08" db="UniProtKB">
        <authorList>
            <consortium name="EnsemblMetazoa"/>
        </authorList>
    </citation>
    <scope>IDENTIFICATION</scope>
    <source>
        <strain evidence="4">05x7-T-G4-1.051#20</strain>
    </source>
</reference>
<proteinExistence type="predicted"/>
<dbReference type="Proteomes" id="UP000005408">
    <property type="component" value="Unassembled WGS sequence"/>
</dbReference>
<evidence type="ECO:0000313" key="4">
    <source>
        <dbReference type="EnsemblMetazoa" id="G29985.1:cds"/>
    </source>
</evidence>
<dbReference type="EnsemblMetazoa" id="G29985.1">
    <property type="protein sequence ID" value="G29985.1:cds"/>
    <property type="gene ID" value="G29985"/>
</dbReference>
<protein>
    <recommendedName>
        <fullName evidence="3">C1q domain-containing protein</fullName>
    </recommendedName>
</protein>
<organism evidence="4 5">
    <name type="scientific">Magallana gigas</name>
    <name type="common">Pacific oyster</name>
    <name type="synonym">Crassostrea gigas</name>
    <dbReference type="NCBI Taxonomy" id="29159"/>
    <lineage>
        <taxon>Eukaryota</taxon>
        <taxon>Metazoa</taxon>
        <taxon>Spiralia</taxon>
        <taxon>Lophotrochozoa</taxon>
        <taxon>Mollusca</taxon>
        <taxon>Bivalvia</taxon>
        <taxon>Autobranchia</taxon>
        <taxon>Pteriomorphia</taxon>
        <taxon>Ostreida</taxon>
        <taxon>Ostreoidea</taxon>
        <taxon>Ostreidae</taxon>
        <taxon>Magallana</taxon>
    </lineage>
</organism>
<evidence type="ECO:0000256" key="2">
    <source>
        <dbReference type="ARBA" id="ARBA00022525"/>
    </source>
</evidence>
<accession>A0A8W8LW30</accession>
<dbReference type="AlphaFoldDB" id="A0A8W8LW30"/>
<evidence type="ECO:0000256" key="1">
    <source>
        <dbReference type="ARBA" id="ARBA00004613"/>
    </source>
</evidence>
<evidence type="ECO:0000259" key="3">
    <source>
        <dbReference type="PROSITE" id="PS50871"/>
    </source>
</evidence>
<comment type="subcellular location">
    <subcellularLocation>
        <location evidence="1">Secreted</location>
    </subcellularLocation>
</comment>
<dbReference type="InterPro" id="IPR008983">
    <property type="entry name" value="Tumour_necrosis_fac-like_dom"/>
</dbReference>
<dbReference type="SUPFAM" id="SSF49842">
    <property type="entry name" value="TNF-like"/>
    <property type="match status" value="1"/>
</dbReference>
<dbReference type="PANTHER" id="PTHR15427">
    <property type="entry name" value="EMILIN ELASTIN MICROFIBRIL INTERFACE-LOCATED PROTEIN ELASTIN MICROFIBRIL INTERFACER"/>
    <property type="match status" value="1"/>
</dbReference>
<dbReference type="SMART" id="SM00110">
    <property type="entry name" value="C1Q"/>
    <property type="match status" value="1"/>
</dbReference>